<comment type="similarity">
    <text evidence="2 9">Belongs to the pyrroline-5-carboxylate reductase family.</text>
</comment>
<evidence type="ECO:0000313" key="15">
    <source>
        <dbReference type="Proteomes" id="UP001209318"/>
    </source>
</evidence>
<dbReference type="NCBIfam" id="TIGR00112">
    <property type="entry name" value="proC"/>
    <property type="match status" value="1"/>
</dbReference>
<gene>
    <name evidence="9 14" type="primary">proC</name>
    <name evidence="14" type="ORF">OEV98_12965</name>
</gene>
<dbReference type="PANTHER" id="PTHR11645:SF0">
    <property type="entry name" value="PYRROLINE-5-CARBOXYLATE REDUCTASE 3"/>
    <property type="match status" value="1"/>
</dbReference>
<dbReference type="InterPro" id="IPR008927">
    <property type="entry name" value="6-PGluconate_DH-like_C_sf"/>
</dbReference>
<dbReference type="RefSeq" id="WP_263073725.1">
    <property type="nucleotide sequence ID" value="NZ_JAOUSF010000004.1"/>
</dbReference>
<evidence type="ECO:0000256" key="6">
    <source>
        <dbReference type="ARBA" id="ARBA00022857"/>
    </source>
</evidence>
<comment type="pathway">
    <text evidence="9">Amino-acid biosynthesis; L-proline biosynthesis; L-proline from L-glutamate 5-semialdehyde: step 1/1.</text>
</comment>
<dbReference type="Gene3D" id="1.10.3730.10">
    <property type="entry name" value="ProC C-terminal domain-like"/>
    <property type="match status" value="1"/>
</dbReference>
<keyword evidence="15" id="KW-1185">Reference proteome</keyword>
<evidence type="ECO:0000256" key="3">
    <source>
        <dbReference type="ARBA" id="ARBA00022490"/>
    </source>
</evidence>
<dbReference type="Proteomes" id="UP001209318">
    <property type="component" value="Unassembled WGS sequence"/>
</dbReference>
<organism evidence="14 15">
    <name type="scientific">Perspicuibacillus lycopersici</name>
    <dbReference type="NCBI Taxonomy" id="1325689"/>
    <lineage>
        <taxon>Bacteria</taxon>
        <taxon>Bacillati</taxon>
        <taxon>Bacillota</taxon>
        <taxon>Bacilli</taxon>
        <taxon>Bacillales</taxon>
        <taxon>Bacillaceae</taxon>
        <taxon>Perspicuibacillus</taxon>
    </lineage>
</organism>
<dbReference type="EC" id="1.5.1.2" evidence="9 10"/>
<keyword evidence="4 9" id="KW-0028">Amino-acid biosynthesis</keyword>
<evidence type="ECO:0000256" key="8">
    <source>
        <dbReference type="ARBA" id="ARBA00058118"/>
    </source>
</evidence>
<dbReference type="Gene3D" id="3.40.50.720">
    <property type="entry name" value="NAD(P)-binding Rossmann-like Domain"/>
    <property type="match status" value="1"/>
</dbReference>
<dbReference type="InterPro" id="IPR028939">
    <property type="entry name" value="P5C_Rdtase_cat_N"/>
</dbReference>
<keyword evidence="5 9" id="KW-0641">Proline biosynthesis</keyword>
<dbReference type="InterPro" id="IPR029036">
    <property type="entry name" value="P5CR_dimer"/>
</dbReference>
<feature type="binding site" evidence="11">
    <location>
        <position position="58"/>
    </location>
    <ligand>
        <name>NADPH</name>
        <dbReference type="ChEBI" id="CHEBI:57783"/>
    </ligand>
</feature>
<proteinExistence type="inferred from homology"/>
<feature type="domain" description="Pyrroline-5-carboxylate reductase catalytic N-terminal" evidence="12">
    <location>
        <begin position="5"/>
        <end position="99"/>
    </location>
</feature>
<comment type="function">
    <text evidence="8 9">Catalyzes the reduction of 1-pyrroline-5-carboxylate (PCA) to L-proline.</text>
</comment>
<dbReference type="InterPro" id="IPR036291">
    <property type="entry name" value="NAD(P)-bd_dom_sf"/>
</dbReference>
<comment type="subcellular location">
    <subcellularLocation>
        <location evidence="1 9">Cytoplasm</location>
    </subcellularLocation>
</comment>
<keyword evidence="6 9" id="KW-0521">NADP</keyword>
<comment type="catalytic activity">
    <reaction evidence="9">
        <text>L-proline + NADP(+) = (S)-1-pyrroline-5-carboxylate + NADPH + 2 H(+)</text>
        <dbReference type="Rhea" id="RHEA:14109"/>
        <dbReference type="ChEBI" id="CHEBI:15378"/>
        <dbReference type="ChEBI" id="CHEBI:17388"/>
        <dbReference type="ChEBI" id="CHEBI:57783"/>
        <dbReference type="ChEBI" id="CHEBI:58349"/>
        <dbReference type="ChEBI" id="CHEBI:60039"/>
        <dbReference type="EC" id="1.5.1.2"/>
    </reaction>
</comment>
<protein>
    <recommendedName>
        <fullName evidence="9 10">Pyrroline-5-carboxylate reductase</fullName>
        <shortName evidence="9">P5C reductase</shortName>
        <shortName evidence="9">P5CR</shortName>
        <ecNumber evidence="9 10">1.5.1.2</ecNumber>
    </recommendedName>
    <alternativeName>
        <fullName evidence="9">PCA reductase</fullName>
    </alternativeName>
</protein>
<evidence type="ECO:0000313" key="14">
    <source>
        <dbReference type="EMBL" id="MCU9614449.1"/>
    </source>
</evidence>
<comment type="caution">
    <text evidence="14">The sequence shown here is derived from an EMBL/GenBank/DDBJ whole genome shotgun (WGS) entry which is preliminary data.</text>
</comment>
<dbReference type="GO" id="GO:0005737">
    <property type="term" value="C:cytoplasm"/>
    <property type="evidence" value="ECO:0007669"/>
    <property type="project" value="UniProtKB-SubCell"/>
</dbReference>
<dbReference type="GO" id="GO:0004735">
    <property type="term" value="F:pyrroline-5-carboxylate reductase activity"/>
    <property type="evidence" value="ECO:0007669"/>
    <property type="project" value="UniProtKB-UniRule"/>
</dbReference>
<accession>A0AAE3IW22</accession>
<comment type="catalytic activity">
    <reaction evidence="9">
        <text>L-proline + NAD(+) = (S)-1-pyrroline-5-carboxylate + NADH + 2 H(+)</text>
        <dbReference type="Rhea" id="RHEA:14105"/>
        <dbReference type="ChEBI" id="CHEBI:15378"/>
        <dbReference type="ChEBI" id="CHEBI:17388"/>
        <dbReference type="ChEBI" id="CHEBI:57540"/>
        <dbReference type="ChEBI" id="CHEBI:57945"/>
        <dbReference type="ChEBI" id="CHEBI:60039"/>
        <dbReference type="EC" id="1.5.1.2"/>
    </reaction>
</comment>
<feature type="domain" description="Pyrroline-5-carboxylate reductase dimerisation" evidence="13">
    <location>
        <begin position="163"/>
        <end position="266"/>
    </location>
</feature>
<dbReference type="Pfam" id="PF14748">
    <property type="entry name" value="P5CR_dimer"/>
    <property type="match status" value="1"/>
</dbReference>
<sequence>MKNKKIGFIGAGNMAKAIIGGIVNSHLVPAKNVYASNRTEAKLVELKQEFGITIATDNKVIAKTCDIVFLSVTPEMYEKVIEEIKASIKDNAIIILIAAGQSIEQNEQRFQRPVKIVKAMPNTPVLVGEGMTAISTNALLTAGEKEDIQKLFESFGKAAFIDESLMDVVTATSGSSPAYVYQFIEALADGAVMHGLPRKDAYLFAAQAVLGAAKMVLETGIHPGELKDQVCSPGGTTIESIATLEKHGMRYAIIDAIAANINKSRSIH</sequence>
<evidence type="ECO:0000256" key="7">
    <source>
        <dbReference type="ARBA" id="ARBA00023002"/>
    </source>
</evidence>
<dbReference type="InterPro" id="IPR000304">
    <property type="entry name" value="Pyrroline-COOH_reductase"/>
</dbReference>
<evidence type="ECO:0000259" key="12">
    <source>
        <dbReference type="Pfam" id="PF03807"/>
    </source>
</evidence>
<evidence type="ECO:0000256" key="10">
    <source>
        <dbReference type="NCBIfam" id="TIGR00112"/>
    </source>
</evidence>
<dbReference type="EMBL" id="JAOUSF010000004">
    <property type="protein sequence ID" value="MCU9614449.1"/>
    <property type="molecule type" value="Genomic_DNA"/>
</dbReference>
<dbReference type="FunFam" id="3.40.50.720:FF:000190">
    <property type="entry name" value="Pyrroline-5-carboxylate reductase"/>
    <property type="match status" value="1"/>
</dbReference>
<dbReference type="FunFam" id="1.10.3730.10:FF:000001">
    <property type="entry name" value="Pyrroline-5-carboxylate reductase"/>
    <property type="match status" value="1"/>
</dbReference>
<dbReference type="PANTHER" id="PTHR11645">
    <property type="entry name" value="PYRROLINE-5-CARBOXYLATE REDUCTASE"/>
    <property type="match status" value="1"/>
</dbReference>
<dbReference type="SUPFAM" id="SSF48179">
    <property type="entry name" value="6-phosphogluconate dehydrogenase C-terminal domain-like"/>
    <property type="match status" value="1"/>
</dbReference>
<keyword evidence="7 9" id="KW-0560">Oxidoreductase</keyword>
<feature type="binding site" evidence="11">
    <location>
        <begin position="9"/>
        <end position="14"/>
    </location>
    <ligand>
        <name>NADP(+)</name>
        <dbReference type="ChEBI" id="CHEBI:58349"/>
    </ligand>
</feature>
<dbReference type="AlphaFoldDB" id="A0AAE3IW22"/>
<evidence type="ECO:0000256" key="11">
    <source>
        <dbReference type="PIRSR" id="PIRSR000193-1"/>
    </source>
</evidence>
<evidence type="ECO:0000256" key="9">
    <source>
        <dbReference type="HAMAP-Rule" id="MF_01925"/>
    </source>
</evidence>
<evidence type="ECO:0000256" key="4">
    <source>
        <dbReference type="ARBA" id="ARBA00022605"/>
    </source>
</evidence>
<dbReference type="PIRSF" id="PIRSF000193">
    <property type="entry name" value="Pyrrol-5-carb_rd"/>
    <property type="match status" value="1"/>
</dbReference>
<dbReference type="GO" id="GO:0055129">
    <property type="term" value="P:L-proline biosynthetic process"/>
    <property type="evidence" value="ECO:0007669"/>
    <property type="project" value="UniProtKB-UniRule"/>
</dbReference>
<evidence type="ECO:0000256" key="5">
    <source>
        <dbReference type="ARBA" id="ARBA00022650"/>
    </source>
</evidence>
<name>A0AAE3IW22_9BACI</name>
<evidence type="ECO:0000256" key="1">
    <source>
        <dbReference type="ARBA" id="ARBA00004496"/>
    </source>
</evidence>
<dbReference type="HAMAP" id="MF_01925">
    <property type="entry name" value="P5C_reductase"/>
    <property type="match status" value="1"/>
</dbReference>
<dbReference type="Pfam" id="PF03807">
    <property type="entry name" value="F420_oxidored"/>
    <property type="match status" value="1"/>
</dbReference>
<reference evidence="14" key="1">
    <citation type="submission" date="2022-10" db="EMBL/GenBank/DDBJ databases">
        <title>Description of Fervidibacillus gen. nov. in the family Fervidibacillaceae fam. nov. with two species, Fervidibacillus albus sp. nov., and Fervidibacillus halotolerans sp. nov., isolated from tidal flat sediments.</title>
        <authorList>
            <person name="Kwon K.K."/>
            <person name="Yang S.-H."/>
        </authorList>
    </citation>
    <scope>NUCLEOTIDE SEQUENCE</scope>
    <source>
        <strain evidence="14">JCM 19140</strain>
    </source>
</reference>
<dbReference type="SUPFAM" id="SSF51735">
    <property type="entry name" value="NAD(P)-binding Rossmann-fold domains"/>
    <property type="match status" value="1"/>
</dbReference>
<evidence type="ECO:0000256" key="2">
    <source>
        <dbReference type="ARBA" id="ARBA00005525"/>
    </source>
</evidence>
<evidence type="ECO:0000259" key="13">
    <source>
        <dbReference type="Pfam" id="PF14748"/>
    </source>
</evidence>
<keyword evidence="3 9" id="KW-0963">Cytoplasm</keyword>